<keyword evidence="1" id="KW-0472">Membrane</keyword>
<accession>A0AAV2PWC7</accession>
<sequence length="315" mass="36670">MPPPLSGNDFRQMRYWRAVMVIGKIVVLSIFLAYTEGKIGMTYKDELVKYFGLIKSKKTPENQYKSDFNKDEKVKLEDPSSNPEHFDITLTDKLIRRLKPISGLEFHNHEVWTKDDPPGTNNTIEYLIYRIKTYRNIVCHEMALLTETELESTLNDIKKLYSTLIECVFKETGKLQSDIDNKLDEINEMFNDLKNPIREPLTDKDIAEYKKERKEFLDKLKKEAVRLSQQILMDYYDENCLTNPAAWLDLDIKYDYKTDIIYSDLEVQEDLNSVTKASVKKINFNNLLEENNQNGDEPKVITITSDGGFGKTTST</sequence>
<dbReference type="EMBL" id="CAXKWB010001727">
    <property type="protein sequence ID" value="CAL4065248.1"/>
    <property type="molecule type" value="Genomic_DNA"/>
</dbReference>
<dbReference type="InterPro" id="IPR041249">
    <property type="entry name" value="HEPN_DZIP3"/>
</dbReference>
<keyword evidence="4" id="KW-1185">Reference proteome</keyword>
<evidence type="ECO:0000259" key="2">
    <source>
        <dbReference type="Pfam" id="PF18738"/>
    </source>
</evidence>
<evidence type="ECO:0000313" key="3">
    <source>
        <dbReference type="EMBL" id="CAL4065248.1"/>
    </source>
</evidence>
<keyword evidence="1" id="KW-1133">Transmembrane helix</keyword>
<dbReference type="Pfam" id="PF18738">
    <property type="entry name" value="HEPN_DZIP3"/>
    <property type="match status" value="1"/>
</dbReference>
<feature type="transmembrane region" description="Helical" evidence="1">
    <location>
        <begin position="15"/>
        <end position="34"/>
    </location>
</feature>
<evidence type="ECO:0000313" key="4">
    <source>
        <dbReference type="Proteomes" id="UP001497623"/>
    </source>
</evidence>
<protein>
    <recommendedName>
        <fullName evidence="2">DZIP3-like HEPN domain-containing protein</fullName>
    </recommendedName>
</protein>
<evidence type="ECO:0000256" key="1">
    <source>
        <dbReference type="SAM" id="Phobius"/>
    </source>
</evidence>
<name>A0AAV2PWC7_MEGNR</name>
<gene>
    <name evidence="3" type="ORF">MNOR_LOCUS4668</name>
</gene>
<keyword evidence="1" id="KW-0812">Transmembrane</keyword>
<dbReference type="AlphaFoldDB" id="A0AAV2PWC7"/>
<reference evidence="3 4" key="1">
    <citation type="submission" date="2024-05" db="EMBL/GenBank/DDBJ databases">
        <authorList>
            <person name="Wallberg A."/>
        </authorList>
    </citation>
    <scope>NUCLEOTIDE SEQUENCE [LARGE SCALE GENOMIC DNA]</scope>
</reference>
<comment type="caution">
    <text evidence="3">The sequence shown here is derived from an EMBL/GenBank/DDBJ whole genome shotgun (WGS) entry which is preliminary data.</text>
</comment>
<dbReference type="Proteomes" id="UP001497623">
    <property type="component" value="Unassembled WGS sequence"/>
</dbReference>
<feature type="non-terminal residue" evidence="3">
    <location>
        <position position="315"/>
    </location>
</feature>
<feature type="domain" description="DZIP3-like HEPN" evidence="2">
    <location>
        <begin position="67"/>
        <end position="164"/>
    </location>
</feature>
<proteinExistence type="predicted"/>
<organism evidence="3 4">
    <name type="scientific">Meganyctiphanes norvegica</name>
    <name type="common">Northern krill</name>
    <name type="synonym">Thysanopoda norvegica</name>
    <dbReference type="NCBI Taxonomy" id="48144"/>
    <lineage>
        <taxon>Eukaryota</taxon>
        <taxon>Metazoa</taxon>
        <taxon>Ecdysozoa</taxon>
        <taxon>Arthropoda</taxon>
        <taxon>Crustacea</taxon>
        <taxon>Multicrustacea</taxon>
        <taxon>Malacostraca</taxon>
        <taxon>Eumalacostraca</taxon>
        <taxon>Eucarida</taxon>
        <taxon>Euphausiacea</taxon>
        <taxon>Euphausiidae</taxon>
        <taxon>Meganyctiphanes</taxon>
    </lineage>
</organism>